<accession>A0AC34RJC0</accession>
<dbReference type="WBParaSite" id="JU765_v2.g7376.t1">
    <property type="protein sequence ID" value="JU765_v2.g7376.t1"/>
    <property type="gene ID" value="JU765_v2.g7376"/>
</dbReference>
<dbReference type="Proteomes" id="UP000887576">
    <property type="component" value="Unplaced"/>
</dbReference>
<proteinExistence type="predicted"/>
<name>A0AC34RJC0_9BILA</name>
<protein>
    <submittedName>
        <fullName evidence="2">G-protein coupled receptors family 1 profile domain-containing protein</fullName>
    </submittedName>
</protein>
<organism evidence="1 2">
    <name type="scientific">Panagrolaimus sp. JU765</name>
    <dbReference type="NCBI Taxonomy" id="591449"/>
    <lineage>
        <taxon>Eukaryota</taxon>
        <taxon>Metazoa</taxon>
        <taxon>Ecdysozoa</taxon>
        <taxon>Nematoda</taxon>
        <taxon>Chromadorea</taxon>
        <taxon>Rhabditida</taxon>
        <taxon>Tylenchina</taxon>
        <taxon>Panagrolaimomorpha</taxon>
        <taxon>Panagrolaimoidea</taxon>
        <taxon>Panagrolaimidae</taxon>
        <taxon>Panagrolaimus</taxon>
    </lineage>
</organism>
<evidence type="ECO:0000313" key="2">
    <source>
        <dbReference type="WBParaSite" id="JU765_v2.g7376.t1"/>
    </source>
</evidence>
<evidence type="ECO:0000313" key="1">
    <source>
        <dbReference type="Proteomes" id="UP000887576"/>
    </source>
</evidence>
<reference evidence="2" key="1">
    <citation type="submission" date="2022-11" db="UniProtKB">
        <authorList>
            <consortium name="WormBaseParasite"/>
        </authorList>
    </citation>
    <scope>IDENTIFICATION</scope>
</reference>
<sequence length="411" mass="47332">MAENTTLLLSHCVLKKRAEISEQWIRNKLAEGCECAQLVEMNLGRLELYCTPFPFIHTIPVQVFYIMLFGALILCSIAGNLTVVWIVLRHERMRTVTNYYLLNLAISDLAITILNTGFSGMYNLYYNWVFSDSHCAINNLMGISLICASVFTMIVMSIDRYLAIVYPLRRRPGRGATVSIIICIWVLSLLCGIPALVGTKIETNWFVDIQGNETTIKEDRLCLADKFPDGNSETSFIFNIYNHSLIIMQYLLPLIILSFTYGRVAFVLRQNNVIGDTRHTENIKAKKRAANMLALVVFTFIILWLPYNLYFLFLNTYLTSVMDMKAVLYMYINIYCLGMSSCLLNPIIYYFMNERFRLGFRYAFRWLPCVHIKREEYETVFSSASRASHLASRFTIYSTHQKSGTQSPIPL</sequence>